<accession>A0A914LLS7</accession>
<feature type="region of interest" description="Disordered" evidence="1">
    <location>
        <begin position="356"/>
        <end position="390"/>
    </location>
</feature>
<feature type="region of interest" description="Disordered" evidence="1">
    <location>
        <begin position="307"/>
        <end position="326"/>
    </location>
</feature>
<evidence type="ECO:0000256" key="1">
    <source>
        <dbReference type="SAM" id="MobiDB-lite"/>
    </source>
</evidence>
<name>A0A914LLS7_MELIC</name>
<evidence type="ECO:0000313" key="2">
    <source>
        <dbReference type="Proteomes" id="UP000887563"/>
    </source>
</evidence>
<evidence type="ECO:0000313" key="3">
    <source>
        <dbReference type="WBParaSite" id="Minc3s00606g15018"/>
    </source>
</evidence>
<sequence length="428" mass="49219">MSKRKIEDDKSTQNIWEKFKLDSKGFLFDIQIKQQLKEDEKSKQKLFEVYQGSREEKLTFLPTPSAEPTPGINGFRSITLQGMRDWESGIENITEFISKIFTLSPPKGSEEETEQKLCLEIHLPFAFKGNQETNFSKNLCALLSIPTLTKFIGAFSYSTGGCLAEFLTRFPLLEPNPELFYRYDINVYCENDTLVENYFSDLERWLTSQWSKAPTQDNLNNVRQARLKFVVDREDTAQQIISLLKEKFETATNQCTFTLRLDCPDFALQPFSVENTNSGEFMAMEFKNEYTIKADQNIDDFEEEIEIEPLAKKKPSQEKESKDGRNGAEFMAMEFKNEYTIKADQNIDDFEEEIEIEPLAKKKPSQEKESKDGRNGAEETEGDGDSNTSSTSVVVWKSYKLVRASNANLLGQLMKGHLPLLKRKLILN</sequence>
<feature type="compositionally biased region" description="Basic and acidic residues" evidence="1">
    <location>
        <begin position="309"/>
        <end position="326"/>
    </location>
</feature>
<organism evidence="2 3">
    <name type="scientific">Meloidogyne incognita</name>
    <name type="common">Southern root-knot nematode worm</name>
    <name type="synonym">Oxyuris incognita</name>
    <dbReference type="NCBI Taxonomy" id="6306"/>
    <lineage>
        <taxon>Eukaryota</taxon>
        <taxon>Metazoa</taxon>
        <taxon>Ecdysozoa</taxon>
        <taxon>Nematoda</taxon>
        <taxon>Chromadorea</taxon>
        <taxon>Rhabditida</taxon>
        <taxon>Tylenchina</taxon>
        <taxon>Tylenchomorpha</taxon>
        <taxon>Tylenchoidea</taxon>
        <taxon>Meloidogynidae</taxon>
        <taxon>Meloidogyninae</taxon>
        <taxon>Meloidogyne</taxon>
        <taxon>Meloidogyne incognita group</taxon>
    </lineage>
</organism>
<feature type="compositionally biased region" description="Basic and acidic residues" evidence="1">
    <location>
        <begin position="358"/>
        <end position="377"/>
    </location>
</feature>
<reference evidence="3" key="1">
    <citation type="submission" date="2022-11" db="UniProtKB">
        <authorList>
            <consortium name="WormBaseParasite"/>
        </authorList>
    </citation>
    <scope>IDENTIFICATION</scope>
</reference>
<keyword evidence="2" id="KW-1185">Reference proteome</keyword>
<protein>
    <submittedName>
        <fullName evidence="3">Uncharacterized protein</fullName>
    </submittedName>
</protein>
<dbReference type="WBParaSite" id="Minc3s00606g15018">
    <property type="protein sequence ID" value="Minc3s00606g15018"/>
    <property type="gene ID" value="Minc3s00606g15018"/>
</dbReference>
<dbReference type="AlphaFoldDB" id="A0A914LLS7"/>
<proteinExistence type="predicted"/>
<dbReference type="Proteomes" id="UP000887563">
    <property type="component" value="Unplaced"/>
</dbReference>